<dbReference type="EMBL" id="MU150245">
    <property type="protein sequence ID" value="KAF9465699.1"/>
    <property type="molecule type" value="Genomic_DNA"/>
</dbReference>
<dbReference type="PRINTS" id="PR00420">
    <property type="entry name" value="RNGMNOXGNASE"/>
</dbReference>
<dbReference type="InterPro" id="IPR050493">
    <property type="entry name" value="FAD-dep_Monooxygenase_BioMet"/>
</dbReference>
<feature type="domain" description="FAD-binding" evidence="6">
    <location>
        <begin position="326"/>
        <end position="362"/>
    </location>
</feature>
<keyword evidence="8" id="KW-1185">Reference proteome</keyword>
<gene>
    <name evidence="7" type="ORF">BDZ94DRAFT_1234333</name>
</gene>
<dbReference type="Proteomes" id="UP000807353">
    <property type="component" value="Unassembled WGS sequence"/>
</dbReference>
<keyword evidence="3" id="KW-0274">FAD</keyword>
<sequence length="457" mass="50047">MKVIIIGAGIGGLSTYHSLRKHLANSNNPSSPLTIKIFESHGSPTSTTSNIGGGLGLAPNGLRAIASVSPKAAEYIQAHGYPGAIMAFRNSTGRLLGQYWNGRKERYGFGTLMLRRSVVHEALLRDIPSDAIVWGMKVSLVRETEDGAVVEFSDGSTETGDLVIGADGVRSVVRKAIFDDRYPAEYDGLTGVGGFIPTSALSERFRESLRTEGVSMTFGPHGFFGYSICPNPGQEAATHEEIQWWSIYESANPPDRDAAHVDIRNQLLERHSLWKSPYDSPDSSIYQSIIELGCGTSNDPDKRNETLLILSRYVTPRIPQWCSPSGSGRVVLLGDAAHAMPPDSGQGVSCAAEDAVAIGLLLKHYCLDRELSLPESLRRTASAYEGVRMKRVWHILDIAKRSGDSKKKQSKFQERIRDSILWLICKLPESFLNDTLLAHDVNSAVAEYLSKIKSDEK</sequence>
<comment type="similarity">
    <text evidence="1">Belongs to the paxM FAD-dependent monooxygenase family.</text>
</comment>
<protein>
    <recommendedName>
        <fullName evidence="6">FAD-binding domain-containing protein</fullName>
    </recommendedName>
</protein>
<dbReference type="AlphaFoldDB" id="A0A9P6CM90"/>
<evidence type="ECO:0000259" key="6">
    <source>
        <dbReference type="Pfam" id="PF01494"/>
    </source>
</evidence>
<dbReference type="InterPro" id="IPR036188">
    <property type="entry name" value="FAD/NAD-bd_sf"/>
</dbReference>
<dbReference type="GO" id="GO:0004497">
    <property type="term" value="F:monooxygenase activity"/>
    <property type="evidence" value="ECO:0007669"/>
    <property type="project" value="UniProtKB-KW"/>
</dbReference>
<accession>A0A9P6CM90</accession>
<keyword evidence="4" id="KW-0560">Oxidoreductase</keyword>
<organism evidence="7 8">
    <name type="scientific">Collybia nuda</name>
    <dbReference type="NCBI Taxonomy" id="64659"/>
    <lineage>
        <taxon>Eukaryota</taxon>
        <taxon>Fungi</taxon>
        <taxon>Dikarya</taxon>
        <taxon>Basidiomycota</taxon>
        <taxon>Agaricomycotina</taxon>
        <taxon>Agaricomycetes</taxon>
        <taxon>Agaricomycetidae</taxon>
        <taxon>Agaricales</taxon>
        <taxon>Tricholomatineae</taxon>
        <taxon>Clitocybaceae</taxon>
        <taxon>Collybia</taxon>
    </lineage>
</organism>
<dbReference type="PANTHER" id="PTHR13789">
    <property type="entry name" value="MONOOXYGENASE"/>
    <property type="match status" value="1"/>
</dbReference>
<evidence type="ECO:0000313" key="8">
    <source>
        <dbReference type="Proteomes" id="UP000807353"/>
    </source>
</evidence>
<dbReference type="SUPFAM" id="SSF51905">
    <property type="entry name" value="FAD/NAD(P)-binding domain"/>
    <property type="match status" value="1"/>
</dbReference>
<dbReference type="Gene3D" id="3.50.50.60">
    <property type="entry name" value="FAD/NAD(P)-binding domain"/>
    <property type="match status" value="1"/>
</dbReference>
<proteinExistence type="inferred from homology"/>
<evidence type="ECO:0000256" key="5">
    <source>
        <dbReference type="ARBA" id="ARBA00023033"/>
    </source>
</evidence>
<evidence type="ECO:0000256" key="1">
    <source>
        <dbReference type="ARBA" id="ARBA00007992"/>
    </source>
</evidence>
<evidence type="ECO:0000256" key="4">
    <source>
        <dbReference type="ARBA" id="ARBA00023002"/>
    </source>
</evidence>
<keyword evidence="2" id="KW-0285">Flavoprotein</keyword>
<comment type="caution">
    <text evidence="7">The sequence shown here is derived from an EMBL/GenBank/DDBJ whole genome shotgun (WGS) entry which is preliminary data.</text>
</comment>
<dbReference type="InterPro" id="IPR002938">
    <property type="entry name" value="FAD-bd"/>
</dbReference>
<evidence type="ECO:0000313" key="7">
    <source>
        <dbReference type="EMBL" id="KAF9465699.1"/>
    </source>
</evidence>
<evidence type="ECO:0000256" key="3">
    <source>
        <dbReference type="ARBA" id="ARBA00022827"/>
    </source>
</evidence>
<dbReference type="Pfam" id="PF01494">
    <property type="entry name" value="FAD_binding_3"/>
    <property type="match status" value="1"/>
</dbReference>
<evidence type="ECO:0000256" key="2">
    <source>
        <dbReference type="ARBA" id="ARBA00022630"/>
    </source>
</evidence>
<dbReference type="OrthoDB" id="47494at2759"/>
<dbReference type="PANTHER" id="PTHR13789:SF309">
    <property type="entry name" value="PUTATIVE (AFU_ORTHOLOGUE AFUA_6G14510)-RELATED"/>
    <property type="match status" value="1"/>
</dbReference>
<dbReference type="GO" id="GO:0071949">
    <property type="term" value="F:FAD binding"/>
    <property type="evidence" value="ECO:0007669"/>
    <property type="project" value="InterPro"/>
</dbReference>
<reference evidence="7" key="1">
    <citation type="submission" date="2020-11" db="EMBL/GenBank/DDBJ databases">
        <authorList>
            <consortium name="DOE Joint Genome Institute"/>
            <person name="Ahrendt S."/>
            <person name="Riley R."/>
            <person name="Andreopoulos W."/>
            <person name="Labutti K."/>
            <person name="Pangilinan J."/>
            <person name="Ruiz-Duenas F.J."/>
            <person name="Barrasa J.M."/>
            <person name="Sanchez-Garcia M."/>
            <person name="Camarero S."/>
            <person name="Miyauchi S."/>
            <person name="Serrano A."/>
            <person name="Linde D."/>
            <person name="Babiker R."/>
            <person name="Drula E."/>
            <person name="Ayuso-Fernandez I."/>
            <person name="Pacheco R."/>
            <person name="Padilla G."/>
            <person name="Ferreira P."/>
            <person name="Barriuso J."/>
            <person name="Kellner H."/>
            <person name="Castanera R."/>
            <person name="Alfaro M."/>
            <person name="Ramirez L."/>
            <person name="Pisabarro A.G."/>
            <person name="Kuo A."/>
            <person name="Tritt A."/>
            <person name="Lipzen A."/>
            <person name="He G."/>
            <person name="Yan M."/>
            <person name="Ng V."/>
            <person name="Cullen D."/>
            <person name="Martin F."/>
            <person name="Rosso M.-N."/>
            <person name="Henrissat B."/>
            <person name="Hibbett D."/>
            <person name="Martinez A.T."/>
            <person name="Grigoriev I.V."/>
        </authorList>
    </citation>
    <scope>NUCLEOTIDE SEQUENCE</scope>
    <source>
        <strain evidence="7">CBS 247.69</strain>
    </source>
</reference>
<keyword evidence="5" id="KW-0503">Monooxygenase</keyword>
<name>A0A9P6CM90_9AGAR</name>